<keyword evidence="2" id="KW-1185">Reference proteome</keyword>
<comment type="caution">
    <text evidence="1">The sequence shown here is derived from an EMBL/GenBank/DDBJ whole genome shotgun (WGS) entry which is preliminary data.</text>
</comment>
<organism evidence="1 2">
    <name type="scientific">Plantactinospora siamensis</name>
    <dbReference type="NCBI Taxonomy" id="555372"/>
    <lineage>
        <taxon>Bacteria</taxon>
        <taxon>Bacillati</taxon>
        <taxon>Actinomycetota</taxon>
        <taxon>Actinomycetes</taxon>
        <taxon>Micromonosporales</taxon>
        <taxon>Micromonosporaceae</taxon>
        <taxon>Plantactinospora</taxon>
    </lineage>
</organism>
<evidence type="ECO:0000313" key="2">
    <source>
        <dbReference type="Proteomes" id="UP001589894"/>
    </source>
</evidence>
<dbReference type="EMBL" id="JBHLUE010000019">
    <property type="protein sequence ID" value="MFC0567014.1"/>
    <property type="molecule type" value="Genomic_DNA"/>
</dbReference>
<evidence type="ECO:0008006" key="3">
    <source>
        <dbReference type="Google" id="ProtNLM"/>
    </source>
</evidence>
<proteinExistence type="predicted"/>
<accession>A0ABV6P1V5</accession>
<evidence type="ECO:0000313" key="1">
    <source>
        <dbReference type="EMBL" id="MFC0567014.1"/>
    </source>
</evidence>
<gene>
    <name evidence="1" type="ORF">ACFFHU_23100</name>
</gene>
<name>A0ABV6P1V5_9ACTN</name>
<protein>
    <recommendedName>
        <fullName evidence="3">Cell wall-binding repeat-containing protein</fullName>
    </recommendedName>
</protein>
<sequence>MLSFVAGATTPQQPRKALAETAAAAAAPAPSGCPSPDPNLWPFGVVCGRDFDVPSPPESPSLVPTIATKTTTRLWGTDPFQEAVSVTQHIWPAALPENAPGETDNVPDRPWGITLVTADDPLQAISAVPLLHFPDDAPILFVTRTGIPTVTLNEIKRLGDTGIVRFNDVDAFLVGAAANDAVKRQLTAIGVKWTAVTGRTVFDLANNIDKLYGGIQNPDLGVPQMETSASTGGNGAQDVLIGSADGDDWRFYLPATHWASHMPAGLLWAHRNSVPGPTIDALKRRKGHALIYVYGGPDQISASVLRTLSQYGSVTRIDADDAVAFNTPATTTPVNLSVAFAKMWDPAGMMGWNILGPGHGFTLVNIDNWQGAVASAPLSHLGYHAPLLLTDNSGKLPTEVENYYKLVAPTFLTTPADGPYNMTFIIGDYSMLTWPLQAHVDFISEMSNRRVWSQSTGGRYGDGGN</sequence>
<dbReference type="Proteomes" id="UP001589894">
    <property type="component" value="Unassembled WGS sequence"/>
</dbReference>
<reference evidence="1 2" key="1">
    <citation type="submission" date="2024-09" db="EMBL/GenBank/DDBJ databases">
        <authorList>
            <person name="Sun Q."/>
            <person name="Mori K."/>
        </authorList>
    </citation>
    <scope>NUCLEOTIDE SEQUENCE [LARGE SCALE GENOMIC DNA]</scope>
    <source>
        <strain evidence="1 2">TBRC 2205</strain>
    </source>
</reference>
<dbReference type="RefSeq" id="WP_377342175.1">
    <property type="nucleotide sequence ID" value="NZ_JBHLUE010000019.1"/>
</dbReference>